<feature type="region of interest" description="Disordered" evidence="1">
    <location>
        <begin position="137"/>
        <end position="247"/>
    </location>
</feature>
<organism evidence="4">
    <name type="scientific">Oscillatoriales cyanobacterium SpSt-418</name>
    <dbReference type="NCBI Taxonomy" id="2282169"/>
    <lineage>
        <taxon>Bacteria</taxon>
        <taxon>Bacillati</taxon>
        <taxon>Cyanobacteriota</taxon>
        <taxon>Cyanophyceae</taxon>
        <taxon>Oscillatoriophycideae</taxon>
        <taxon>Oscillatoriales</taxon>
    </lineage>
</organism>
<feature type="region of interest" description="Disordered" evidence="1">
    <location>
        <begin position="259"/>
        <end position="466"/>
    </location>
</feature>
<reference evidence="4" key="1">
    <citation type="journal article" date="2020" name="mSystems">
        <title>Genome- and Community-Level Interaction Insights into Carbon Utilization and Element Cycling Functions of Hydrothermarchaeota in Hydrothermal Sediment.</title>
        <authorList>
            <person name="Zhou Z."/>
            <person name="Liu Y."/>
            <person name="Xu W."/>
            <person name="Pan J."/>
            <person name="Luo Z.H."/>
            <person name="Li M."/>
        </authorList>
    </citation>
    <scope>NUCLEOTIDE SEQUENCE [LARGE SCALE GENOMIC DNA]</scope>
    <source>
        <strain evidence="4">SpSt-418</strain>
    </source>
</reference>
<keyword evidence="2" id="KW-0472">Membrane</keyword>
<gene>
    <name evidence="4" type="ORF">ENR64_24900</name>
</gene>
<sequence>MNRHNRQIGLSTCRAASQQQILWRSVVGVVGSGAIALLANSAWADALTQWRYDPKTNNLEVTLKEGIEPRYFLMAQPARIVVDLPSTSVGQLKQQETYNGAVRQVRIAQYDANTTRIVLELAPDVVLAPGQVKLQRVKTPDTKSDRWVVSPLIAQNTAPAEPGQSDTPPRSEVTPAPETIAPAPVPSAAPQPTAPQALPWSEPLPVTPPAGVAKPASPPTVPPAPVAPLAEPPATPPAATQPTPAPAVNLAPVVPLAEPLPTPAKPAEEKPRSSLVLPSVQTNDGVLEQKPVTSESPAPSQPISTPSPAPITPAPTVSEPQPAPVATPQPTSPAIAPQPVPSTENQPELKLPNSPVPQPLPTAPNQPSAPAVEPPPSTQREVRSTIPVLPAEESLSPTPGASSTPVNGTVAPANSGEIAPQPAPTAETSTNSAVPPAPLPAAPAQELKLPLAPTLETTPNSQTVVPVLPVDMSKAAGSDLEANSAAGEVPAKPLAPVSVSAKPLEQAVSITVPPPEQRAITNSVSAPSVEQAATPPTVTAPPPSPVMTSGSAPTAIAPVKPFPPELPEVVPAPANTVSAPIEIPEASLPAVAQGTQPSISVPPLEPLAEPAPGEPMNFPAPEADSGSLPPAVSVPPLQPAPTETEFPGIPETPTIPQTNSQPAVQPTRVAPAAPNSDLINFGQPLPASQAAQSFVLPKGTILSLRYPNNQSVQLKSGKPQQEVLLVAADVRDRSGNLLIPAGAPVTGRFETSMSGSRFVTQAIAISGQTIPLVARSDAMAGNRKMSEGTLVRNIGIGSIGGALVSDFSGYGMLGGAAVGAAATYLTAPKPATLQPNQVIQVELAEPFQR</sequence>
<feature type="compositionally biased region" description="Pro residues" evidence="1">
    <location>
        <begin position="354"/>
        <end position="364"/>
    </location>
</feature>
<feature type="compositionally biased region" description="Polar residues" evidence="1">
    <location>
        <begin position="395"/>
        <end position="407"/>
    </location>
</feature>
<evidence type="ECO:0000256" key="1">
    <source>
        <dbReference type="SAM" id="MobiDB-lite"/>
    </source>
</evidence>
<feature type="compositionally biased region" description="Pro residues" evidence="1">
    <location>
        <begin position="216"/>
        <end position="236"/>
    </location>
</feature>
<feature type="region of interest" description="Disordered" evidence="1">
    <location>
        <begin position="591"/>
        <end position="670"/>
    </location>
</feature>
<feature type="compositionally biased region" description="Polar residues" evidence="1">
    <location>
        <begin position="654"/>
        <end position="664"/>
    </location>
</feature>
<evidence type="ECO:0000313" key="4">
    <source>
        <dbReference type="EMBL" id="HFN00934.1"/>
    </source>
</evidence>
<feature type="compositionally biased region" description="Low complexity" evidence="1">
    <location>
        <begin position="442"/>
        <end position="453"/>
    </location>
</feature>
<feature type="compositionally biased region" description="Pro residues" evidence="1">
    <location>
        <begin position="183"/>
        <end position="193"/>
    </location>
</feature>
<evidence type="ECO:0000256" key="2">
    <source>
        <dbReference type="SAM" id="Phobius"/>
    </source>
</evidence>
<feature type="compositionally biased region" description="Low complexity" evidence="1">
    <location>
        <begin position="606"/>
        <end position="615"/>
    </location>
</feature>
<dbReference type="Gene3D" id="2.60.40.3500">
    <property type="match status" value="1"/>
</dbReference>
<protein>
    <submittedName>
        <fullName evidence="4">AMIN domain-containing protein</fullName>
    </submittedName>
</protein>
<name>A0A7C3PI46_9CYAN</name>
<dbReference type="EMBL" id="DSRU01000352">
    <property type="protein sequence ID" value="HFN00934.1"/>
    <property type="molecule type" value="Genomic_DNA"/>
</dbReference>
<feature type="compositionally biased region" description="Polar residues" evidence="1">
    <location>
        <begin position="153"/>
        <end position="168"/>
    </location>
</feature>
<keyword evidence="2" id="KW-0812">Transmembrane</keyword>
<proteinExistence type="predicted"/>
<evidence type="ECO:0000259" key="3">
    <source>
        <dbReference type="Pfam" id="PF11741"/>
    </source>
</evidence>
<comment type="caution">
    <text evidence="4">The sequence shown here is derived from an EMBL/GenBank/DDBJ whole genome shotgun (WGS) entry which is preliminary data.</text>
</comment>
<feature type="transmembrane region" description="Helical" evidence="2">
    <location>
        <begin position="21"/>
        <end position="43"/>
    </location>
</feature>
<feature type="compositionally biased region" description="Polar residues" evidence="1">
    <location>
        <begin position="455"/>
        <end position="464"/>
    </location>
</feature>
<feature type="compositionally biased region" description="Low complexity" evidence="1">
    <location>
        <begin position="237"/>
        <end position="247"/>
    </location>
</feature>
<dbReference type="Pfam" id="PF11741">
    <property type="entry name" value="AMIN"/>
    <property type="match status" value="1"/>
</dbReference>
<keyword evidence="2" id="KW-1133">Transmembrane helix</keyword>
<feature type="compositionally biased region" description="Polar residues" evidence="1">
    <location>
        <begin position="519"/>
        <end position="528"/>
    </location>
</feature>
<dbReference type="AlphaFoldDB" id="A0A7C3PI46"/>
<accession>A0A7C3PI46</accession>
<feature type="domain" description="AMIN" evidence="3">
    <location>
        <begin position="50"/>
        <end position="133"/>
    </location>
</feature>
<feature type="compositionally biased region" description="Pro residues" evidence="1">
    <location>
        <begin position="321"/>
        <end position="340"/>
    </location>
</feature>
<feature type="region of interest" description="Disordered" evidence="1">
    <location>
        <begin position="513"/>
        <end position="572"/>
    </location>
</feature>
<dbReference type="InterPro" id="IPR021731">
    <property type="entry name" value="AMIN_dom"/>
</dbReference>